<accession>A0A2S4VEA4</accession>
<evidence type="ECO:0000313" key="2">
    <source>
        <dbReference type="Proteomes" id="UP000239156"/>
    </source>
</evidence>
<dbReference type="EMBL" id="PKSL01000070">
    <property type="protein sequence ID" value="POW07866.1"/>
    <property type="molecule type" value="Genomic_DNA"/>
</dbReference>
<proteinExistence type="predicted"/>
<sequence length="66" mass="7663">MATGKRHIFLSVIEAFELMTMNLQYSSNFYPSRVLLSKFDSMDIESRPLSKQLVKMNPRMAFEASK</sequence>
<comment type="caution">
    <text evidence="1">The sequence shown here is derived from an EMBL/GenBank/DDBJ whole genome shotgun (WGS) entry which is preliminary data.</text>
</comment>
<reference evidence="1" key="1">
    <citation type="submission" date="2017-12" db="EMBL/GenBank/DDBJ databases">
        <title>Gene loss provides genomic basis for host adaptation in cereal stripe rust fungi.</title>
        <authorList>
            <person name="Xia C."/>
        </authorList>
    </citation>
    <scope>NUCLEOTIDE SEQUENCE [LARGE SCALE GENOMIC DNA]</scope>
    <source>
        <strain evidence="1">93-210</strain>
    </source>
</reference>
<gene>
    <name evidence="1" type="ORF">PSTT_07964</name>
</gene>
<keyword evidence="2" id="KW-1185">Reference proteome</keyword>
<name>A0A2S4VEA4_9BASI</name>
<dbReference type="Proteomes" id="UP000239156">
    <property type="component" value="Unassembled WGS sequence"/>
</dbReference>
<organism evidence="1 2">
    <name type="scientific">Puccinia striiformis</name>
    <dbReference type="NCBI Taxonomy" id="27350"/>
    <lineage>
        <taxon>Eukaryota</taxon>
        <taxon>Fungi</taxon>
        <taxon>Dikarya</taxon>
        <taxon>Basidiomycota</taxon>
        <taxon>Pucciniomycotina</taxon>
        <taxon>Pucciniomycetes</taxon>
        <taxon>Pucciniales</taxon>
        <taxon>Pucciniaceae</taxon>
        <taxon>Puccinia</taxon>
    </lineage>
</organism>
<protein>
    <submittedName>
        <fullName evidence="1">Uncharacterized protein</fullName>
    </submittedName>
</protein>
<dbReference type="VEuPathDB" id="FungiDB:PSTT_07964"/>
<evidence type="ECO:0000313" key="1">
    <source>
        <dbReference type="EMBL" id="POW07866.1"/>
    </source>
</evidence>
<dbReference type="AlphaFoldDB" id="A0A2S4VEA4"/>